<evidence type="ECO:0000313" key="1">
    <source>
        <dbReference type="EMBL" id="TID30307.1"/>
    </source>
</evidence>
<dbReference type="Proteomes" id="UP000307173">
    <property type="component" value="Unassembled WGS sequence"/>
</dbReference>
<comment type="caution">
    <text evidence="1">The sequence shown here is derived from an EMBL/GenBank/DDBJ whole genome shotgun (WGS) entry which is preliminary data.</text>
</comment>
<name>A0A4T0X5M6_9ASCO</name>
<protein>
    <submittedName>
        <fullName evidence="1">Uncharacterized protein</fullName>
    </submittedName>
</protein>
<evidence type="ECO:0000313" key="2">
    <source>
        <dbReference type="Proteomes" id="UP000307173"/>
    </source>
</evidence>
<accession>A0A4T0X5M6</accession>
<sequence>MTVTVGDIDTGSLFVASSQTVRTLPPNFVPGWKYTGWTAPTNGATRDRHNDVILPRRKRIRVRNNNEQIEREGVRLDGEETDVSKKQVDLPIELRPNWVDQYRYLTPEETPTAAKVSTISYGDRYICKCGKGFELFLHYYKCRKQHE</sequence>
<dbReference type="EMBL" id="SELW01000165">
    <property type="protein sequence ID" value="TID30307.1"/>
    <property type="molecule type" value="Genomic_DNA"/>
</dbReference>
<gene>
    <name evidence="1" type="ORF">CANINC_001094</name>
</gene>
<organism evidence="1 2">
    <name type="scientific">Pichia inconspicua</name>
    <dbReference type="NCBI Taxonomy" id="52247"/>
    <lineage>
        <taxon>Eukaryota</taxon>
        <taxon>Fungi</taxon>
        <taxon>Dikarya</taxon>
        <taxon>Ascomycota</taxon>
        <taxon>Saccharomycotina</taxon>
        <taxon>Pichiomycetes</taxon>
        <taxon>Pichiales</taxon>
        <taxon>Pichiaceae</taxon>
        <taxon>Pichia</taxon>
    </lineage>
</organism>
<keyword evidence="2" id="KW-1185">Reference proteome</keyword>
<reference evidence="1 2" key="1">
    <citation type="journal article" date="2019" name="Front. Genet.">
        <title>Whole-Genome Sequencing of the Opportunistic Yeast Pathogen Candida inconspicua Uncovers Its Hybrid Origin.</title>
        <authorList>
            <person name="Mixao V."/>
            <person name="Hansen A.P."/>
            <person name="Saus E."/>
            <person name="Boekhout T."/>
            <person name="Lass-Florl C."/>
            <person name="Gabaldon T."/>
        </authorList>
    </citation>
    <scope>NUCLEOTIDE SEQUENCE [LARGE SCALE GENOMIC DNA]</scope>
    <source>
        <strain evidence="1 2">CBS 180</strain>
    </source>
</reference>
<proteinExistence type="predicted"/>
<dbReference type="AlphaFoldDB" id="A0A4T0X5M6"/>